<dbReference type="Proteomes" id="UP000002320">
    <property type="component" value="Unassembled WGS sequence"/>
</dbReference>
<keyword evidence="5" id="KW-0325">Glycoprotein</keyword>
<keyword evidence="3 6" id="KW-0378">Hydrolase</keyword>
<dbReference type="ESTHER" id="culqu-b0wih9">
    <property type="family name" value="Carb_B_Arthropoda"/>
</dbReference>
<organism>
    <name type="scientific">Culex quinquefasciatus</name>
    <name type="common">Southern house mosquito</name>
    <name type="synonym">Culex pungens</name>
    <dbReference type="NCBI Taxonomy" id="7176"/>
    <lineage>
        <taxon>Eukaryota</taxon>
        <taxon>Metazoa</taxon>
        <taxon>Ecdysozoa</taxon>
        <taxon>Arthropoda</taxon>
        <taxon>Hexapoda</taxon>
        <taxon>Insecta</taxon>
        <taxon>Pterygota</taxon>
        <taxon>Neoptera</taxon>
        <taxon>Endopterygota</taxon>
        <taxon>Diptera</taxon>
        <taxon>Nematocera</taxon>
        <taxon>Culicoidea</taxon>
        <taxon>Culicidae</taxon>
        <taxon>Culicinae</taxon>
        <taxon>Culicini</taxon>
        <taxon>Culex</taxon>
        <taxon>Culex</taxon>
    </lineage>
</organism>
<keyword evidence="2" id="KW-0719">Serine esterase</keyword>
<accession>B0WIH9</accession>
<feature type="domain" description="Carboxylesterase type B" evidence="7">
    <location>
        <begin position="471"/>
        <end position="594"/>
    </location>
</feature>
<keyword evidence="4" id="KW-1015">Disulfide bond</keyword>
<sequence length="632" mass="71127">MGTLSLLLAVLGCFTIALGEFVTVETVNGPLRGEKRDFYYAFEGIPYAKAPLGELRLAPSVVNDARWEEPRNATEPGPVCLQWSHFVEGEDRSTGEEDCLFMNVYTTSVGVLEEPLPTIFFIHGGAFMFGSGDFYKPDNLLRKPMVLVTFNYRLGPLGFLSTEDDVIPGNYGLKDQVTALRWIRSNIEVFGGHADNITIVGYSAGSASVQLHYLSPMSRGLFKNGIGHSGSALNPWVLAEDSTKKAQLIATTVGCPTTSSTKMLQCLREKPALDIVRAVGPLFRYLYNPFSPLGVVIEKQSKNNPRPFLADHPYKLMKSGKYFHVPLILSVNEAEGLYPGGEFISREEYLLEIDERWNQLVPHILDYHTSLGGDDADNEEEEVRRNEISQMIRKRYLGRRMLSDNSFRDFIRVPDEHALPLRLHLTLALSQYEQHARTRFECSCQACTPSFPVTHFNSAGGGTDVPYVDVNRRARNKMISNRLYFTGVVTSAKLMQVHSPIYLYYDVYKTKYGVGELLAKSMKNYGVAHGEDVLLVFKSVLRDEIPYTEEELLVAGKFVAMYDTFARESVARFGDADIPRMDRADLVRFLEIKHPKSEPKLARQLNDEGFWSQLDFGDGMPVEKAPSKKEEL</sequence>
<dbReference type="InterPro" id="IPR029058">
    <property type="entry name" value="AB_hydrolase_fold"/>
</dbReference>
<evidence type="ECO:0000256" key="6">
    <source>
        <dbReference type="RuleBase" id="RU361235"/>
    </source>
</evidence>
<dbReference type="VEuPathDB" id="VectorBase:CPIJ006908"/>
<evidence type="ECO:0000313" key="9">
    <source>
        <dbReference type="EnsemblMetazoa" id="CPIJ006908-PA"/>
    </source>
</evidence>
<dbReference type="FunCoup" id="B0WIH9">
    <property type="interactions" value="67"/>
</dbReference>
<dbReference type="InParanoid" id="B0WIH9"/>
<dbReference type="GO" id="GO:0052689">
    <property type="term" value="F:carboxylic ester hydrolase activity"/>
    <property type="evidence" value="ECO:0007669"/>
    <property type="project" value="UniProtKB-KW"/>
</dbReference>
<evidence type="ECO:0000313" key="10">
    <source>
        <dbReference type="Proteomes" id="UP000002320"/>
    </source>
</evidence>
<keyword evidence="6" id="KW-0732">Signal</keyword>
<dbReference type="eggNOG" id="KOG1516">
    <property type="taxonomic scope" value="Eukaryota"/>
</dbReference>
<dbReference type="PANTHER" id="PTHR43142">
    <property type="entry name" value="CARBOXYLIC ESTER HYDROLASE"/>
    <property type="match status" value="1"/>
</dbReference>
<keyword evidence="10" id="KW-1185">Reference proteome</keyword>
<dbReference type="EMBL" id="DS231949">
    <property type="protein sequence ID" value="EDS28502.1"/>
    <property type="molecule type" value="Genomic_DNA"/>
</dbReference>
<dbReference type="PANTHER" id="PTHR43142:SF1">
    <property type="entry name" value="CARBOXYLIC ESTER HYDROLASE"/>
    <property type="match status" value="1"/>
</dbReference>
<dbReference type="Pfam" id="PF00135">
    <property type="entry name" value="COesterase"/>
    <property type="match status" value="2"/>
</dbReference>
<evidence type="ECO:0000256" key="5">
    <source>
        <dbReference type="ARBA" id="ARBA00023180"/>
    </source>
</evidence>
<name>B0WIH9_CULQU</name>
<evidence type="ECO:0000259" key="7">
    <source>
        <dbReference type="Pfam" id="PF00135"/>
    </source>
</evidence>
<comment type="similarity">
    <text evidence="1 6">Belongs to the type-B carboxylesterase/lipase family.</text>
</comment>
<proteinExistence type="inferred from homology"/>
<feature type="domain" description="Carboxylesterase type B" evidence="7">
    <location>
        <begin position="23"/>
        <end position="427"/>
    </location>
</feature>
<dbReference type="EnsemblMetazoa" id="CPIJ006908-RA">
    <property type="protein sequence ID" value="CPIJ006908-PA"/>
    <property type="gene ID" value="CPIJ006908"/>
</dbReference>
<feature type="chain" id="PRO_5011325939" description="Carboxylic ester hydrolase" evidence="6">
    <location>
        <begin position="20"/>
        <end position="632"/>
    </location>
</feature>
<dbReference type="OrthoDB" id="6846267at2759"/>
<dbReference type="VEuPathDB" id="VectorBase:CQUJHB007804"/>
<dbReference type="OMA" id="RNACKNE"/>
<evidence type="ECO:0000256" key="1">
    <source>
        <dbReference type="ARBA" id="ARBA00005964"/>
    </source>
</evidence>
<gene>
    <name evidence="9" type="primary">6038839</name>
    <name evidence="8" type="ORF">CpipJ_CPIJ006908</name>
</gene>
<dbReference type="STRING" id="7176.B0WIH9"/>
<dbReference type="AlphaFoldDB" id="B0WIH9"/>
<dbReference type="HOGENOM" id="CLU_006586_13_2_1"/>
<dbReference type="InterPro" id="IPR002018">
    <property type="entry name" value="CarbesteraseB"/>
</dbReference>
<protein>
    <recommendedName>
        <fullName evidence="6">Carboxylic ester hydrolase</fullName>
        <ecNumber evidence="6">3.1.1.-</ecNumber>
    </recommendedName>
</protein>
<dbReference type="Gene3D" id="3.40.50.1820">
    <property type="entry name" value="alpha/beta hydrolase"/>
    <property type="match status" value="1"/>
</dbReference>
<evidence type="ECO:0000256" key="2">
    <source>
        <dbReference type="ARBA" id="ARBA00022487"/>
    </source>
</evidence>
<dbReference type="SUPFAM" id="SSF53474">
    <property type="entry name" value="alpha/beta-Hydrolases"/>
    <property type="match status" value="1"/>
</dbReference>
<evidence type="ECO:0000256" key="3">
    <source>
        <dbReference type="ARBA" id="ARBA00022801"/>
    </source>
</evidence>
<reference evidence="8" key="1">
    <citation type="submission" date="2007-03" db="EMBL/GenBank/DDBJ databases">
        <title>Annotation of Culex pipiens quinquefasciatus.</title>
        <authorList>
            <consortium name="The Broad Institute Genome Sequencing Platform"/>
            <person name="Atkinson P.W."/>
            <person name="Hemingway J."/>
            <person name="Christensen B.M."/>
            <person name="Higgs S."/>
            <person name="Kodira C."/>
            <person name="Hannick L."/>
            <person name="Megy K."/>
            <person name="O'Leary S."/>
            <person name="Pearson M."/>
            <person name="Haas B.J."/>
            <person name="Mauceli E."/>
            <person name="Wortman J.R."/>
            <person name="Lee N.H."/>
            <person name="Guigo R."/>
            <person name="Stanke M."/>
            <person name="Alvarado L."/>
            <person name="Amedeo P."/>
            <person name="Antoine C.H."/>
            <person name="Arensburger P."/>
            <person name="Bidwell S.L."/>
            <person name="Crawford M."/>
            <person name="Camaro F."/>
            <person name="Devon K."/>
            <person name="Engels R."/>
            <person name="Hammond M."/>
            <person name="Howarth C."/>
            <person name="Koehrsen M."/>
            <person name="Lawson D."/>
            <person name="Montgomery P."/>
            <person name="Nene V."/>
            <person name="Nusbaum C."/>
            <person name="Puiu D."/>
            <person name="Romero-Severson J."/>
            <person name="Severson D.W."/>
            <person name="Shumway M."/>
            <person name="Sisk P."/>
            <person name="Stolte C."/>
            <person name="Zeng Q."/>
            <person name="Eisenstadt E."/>
            <person name="Fraser-Liggett C."/>
            <person name="Strausberg R."/>
            <person name="Galagan J."/>
            <person name="Birren B."/>
            <person name="Collins F.H."/>
        </authorList>
    </citation>
    <scope>NUCLEOTIDE SEQUENCE [LARGE SCALE GENOMIC DNA]</scope>
    <source>
        <strain evidence="8">JHB</strain>
    </source>
</reference>
<dbReference type="KEGG" id="cqu:CpipJ_CPIJ006908"/>
<evidence type="ECO:0000256" key="4">
    <source>
        <dbReference type="ARBA" id="ARBA00023157"/>
    </source>
</evidence>
<dbReference type="PROSITE" id="PS00122">
    <property type="entry name" value="CARBOXYLESTERASE_B_1"/>
    <property type="match status" value="1"/>
</dbReference>
<evidence type="ECO:0000313" key="8">
    <source>
        <dbReference type="EMBL" id="EDS28502.1"/>
    </source>
</evidence>
<dbReference type="EC" id="3.1.1.-" evidence="6"/>
<reference evidence="9" key="2">
    <citation type="submission" date="2021-02" db="UniProtKB">
        <authorList>
            <consortium name="EnsemblMetazoa"/>
        </authorList>
    </citation>
    <scope>IDENTIFICATION</scope>
    <source>
        <strain evidence="9">JHB</strain>
    </source>
</reference>
<dbReference type="InterPro" id="IPR019826">
    <property type="entry name" value="Carboxylesterase_B_AS"/>
</dbReference>
<feature type="signal peptide" evidence="6">
    <location>
        <begin position="1"/>
        <end position="19"/>
    </location>
</feature>